<reference evidence="4" key="1">
    <citation type="submission" date="2017-01" db="EMBL/GenBank/DDBJ databases">
        <title>A deep insight into the sialotranscriptome of adult male and female Cluex tarsalis mosquitoes.</title>
        <authorList>
            <person name="Ribeiro J.M."/>
            <person name="Moreira F."/>
            <person name="Bernard K.A."/>
            <person name="Calvo E."/>
        </authorList>
    </citation>
    <scope>NUCLEOTIDE SEQUENCE</scope>
    <source>
        <strain evidence="4">Kern County</strain>
        <tissue evidence="4">Salivary glands</tissue>
    </source>
</reference>
<dbReference type="PANTHER" id="PTHR13341">
    <property type="entry name" value="MIR-INTERACTING SAPOSIN-LIKE PROTEIN"/>
    <property type="match status" value="1"/>
</dbReference>
<sequence>MKTETCYLLAVGTIILGTFASLAAGQHPAARPFSSKEVKCLVCKATMTEMELAVGKVDPKKKIDVGDYRLDATGDSKKKKTILYSKSEMYLTELMESVCDRMDDYAKARYKRNGRPTVLKMMTEHGMNPEMSEVDFVQEGDLNKSLKHLCLEIVEDQEEAILKLFMQEGAVKDTDIKLCSELAGICNEQPIEDDYQYEGSDERDEL</sequence>
<dbReference type="Pfam" id="PF11938">
    <property type="entry name" value="DUF3456"/>
    <property type="match status" value="1"/>
</dbReference>
<evidence type="ECO:0000259" key="3">
    <source>
        <dbReference type="Pfam" id="PF11938"/>
    </source>
</evidence>
<organism evidence="4">
    <name type="scientific">Culex tarsalis</name>
    <name type="common">Encephalitis mosquito</name>
    <dbReference type="NCBI Taxonomy" id="7177"/>
    <lineage>
        <taxon>Eukaryota</taxon>
        <taxon>Metazoa</taxon>
        <taxon>Ecdysozoa</taxon>
        <taxon>Arthropoda</taxon>
        <taxon>Hexapoda</taxon>
        <taxon>Insecta</taxon>
        <taxon>Pterygota</taxon>
        <taxon>Neoptera</taxon>
        <taxon>Endopterygota</taxon>
        <taxon>Diptera</taxon>
        <taxon>Nematocera</taxon>
        <taxon>Culicoidea</taxon>
        <taxon>Culicidae</taxon>
        <taxon>Culicinae</taxon>
        <taxon>Culicini</taxon>
        <taxon>Culex</taxon>
        <taxon>Culex</taxon>
    </lineage>
</organism>
<dbReference type="InterPro" id="IPR021852">
    <property type="entry name" value="DUF3456"/>
</dbReference>
<dbReference type="InterPro" id="IPR042415">
    <property type="entry name" value="CNPY"/>
</dbReference>
<evidence type="ECO:0000256" key="1">
    <source>
        <dbReference type="ARBA" id="ARBA00007285"/>
    </source>
</evidence>
<protein>
    <submittedName>
        <fullName evidence="4">Putative er protein with rdel retention signal</fullName>
    </submittedName>
</protein>
<feature type="domain" description="DUF3456" evidence="3">
    <location>
        <begin position="39"/>
        <end position="186"/>
    </location>
</feature>
<proteinExistence type="inferred from homology"/>
<evidence type="ECO:0000313" key="4">
    <source>
        <dbReference type="EMBL" id="JAV25221.1"/>
    </source>
</evidence>
<keyword evidence="2" id="KW-0732">Signal</keyword>
<accession>A0A1Q3FCA7</accession>
<comment type="similarity">
    <text evidence="1">Belongs to the canopy family.</text>
</comment>
<dbReference type="GO" id="GO:0005783">
    <property type="term" value="C:endoplasmic reticulum"/>
    <property type="evidence" value="ECO:0007669"/>
    <property type="project" value="TreeGrafter"/>
</dbReference>
<dbReference type="EMBL" id="GFDL01009824">
    <property type="protein sequence ID" value="JAV25221.1"/>
    <property type="molecule type" value="Transcribed_RNA"/>
</dbReference>
<name>A0A1Q3FCA7_CULTA</name>
<feature type="chain" id="PRO_5013179513" evidence="2">
    <location>
        <begin position="26"/>
        <end position="206"/>
    </location>
</feature>
<feature type="signal peptide" evidence="2">
    <location>
        <begin position="1"/>
        <end position="25"/>
    </location>
</feature>
<dbReference type="AlphaFoldDB" id="A0A1Q3FCA7"/>
<evidence type="ECO:0000256" key="2">
    <source>
        <dbReference type="SAM" id="SignalP"/>
    </source>
</evidence>
<dbReference type="PANTHER" id="PTHR13341:SF2">
    <property type="entry name" value="PROTEIN SEELE"/>
    <property type="match status" value="1"/>
</dbReference>